<accession>A0ABV1HVL7</accession>
<dbReference type="InterPro" id="IPR010982">
    <property type="entry name" value="Lambda_DNA-bd_dom_sf"/>
</dbReference>
<dbReference type="PANTHER" id="PTHR46797:SF1">
    <property type="entry name" value="METHYLPHOSPHONATE SYNTHASE"/>
    <property type="match status" value="1"/>
</dbReference>
<dbReference type="Proteomes" id="UP001478133">
    <property type="component" value="Unassembled WGS sequence"/>
</dbReference>
<dbReference type="SUPFAM" id="SSF47413">
    <property type="entry name" value="lambda repressor-like DNA-binding domains"/>
    <property type="match status" value="1"/>
</dbReference>
<reference evidence="3 4" key="1">
    <citation type="submission" date="2024-03" db="EMBL/GenBank/DDBJ databases">
        <title>Human intestinal bacterial collection.</title>
        <authorList>
            <person name="Pauvert C."/>
            <person name="Hitch T.C.A."/>
            <person name="Clavel T."/>
        </authorList>
    </citation>
    <scope>NUCLEOTIDE SEQUENCE [LARGE SCALE GENOMIC DNA]</scope>
    <source>
        <strain evidence="3 4">CLA-AP-H18</strain>
    </source>
</reference>
<dbReference type="CDD" id="cd00093">
    <property type="entry name" value="HTH_XRE"/>
    <property type="match status" value="1"/>
</dbReference>
<evidence type="ECO:0000313" key="3">
    <source>
        <dbReference type="EMBL" id="MEQ2566116.1"/>
    </source>
</evidence>
<comment type="caution">
    <text evidence="3">The sequence shown here is derived from an EMBL/GenBank/DDBJ whole genome shotgun (WGS) entry which is preliminary data.</text>
</comment>
<evidence type="ECO:0000259" key="2">
    <source>
        <dbReference type="PROSITE" id="PS50943"/>
    </source>
</evidence>
<feature type="domain" description="HTH cro/C1-type" evidence="2">
    <location>
        <begin position="11"/>
        <end position="65"/>
    </location>
</feature>
<keyword evidence="4" id="KW-1185">Reference proteome</keyword>
<dbReference type="PROSITE" id="PS50943">
    <property type="entry name" value="HTH_CROC1"/>
    <property type="match status" value="1"/>
</dbReference>
<dbReference type="InterPro" id="IPR001387">
    <property type="entry name" value="Cro/C1-type_HTH"/>
</dbReference>
<gene>
    <name evidence="3" type="ORF">ABFO16_07675</name>
</gene>
<dbReference type="PANTHER" id="PTHR46797">
    <property type="entry name" value="HTH-TYPE TRANSCRIPTIONAL REGULATOR"/>
    <property type="match status" value="1"/>
</dbReference>
<dbReference type="InterPro" id="IPR050807">
    <property type="entry name" value="TransReg_Diox_bact_type"/>
</dbReference>
<name>A0ABV1HVL7_9FIRM</name>
<evidence type="ECO:0000256" key="1">
    <source>
        <dbReference type="ARBA" id="ARBA00023125"/>
    </source>
</evidence>
<dbReference type="SMART" id="SM00530">
    <property type="entry name" value="HTH_XRE"/>
    <property type="match status" value="1"/>
</dbReference>
<dbReference type="Pfam" id="PF01381">
    <property type="entry name" value="HTH_3"/>
    <property type="match status" value="1"/>
</dbReference>
<protein>
    <submittedName>
        <fullName evidence="3">Helix-turn-helix transcriptional regulator</fullName>
    </submittedName>
</protein>
<evidence type="ECO:0000313" key="4">
    <source>
        <dbReference type="Proteomes" id="UP001478133"/>
    </source>
</evidence>
<proteinExistence type="predicted"/>
<dbReference type="Gene3D" id="1.10.260.40">
    <property type="entry name" value="lambda repressor-like DNA-binding domains"/>
    <property type="match status" value="1"/>
</dbReference>
<keyword evidence="1" id="KW-0238">DNA-binding</keyword>
<sequence length="105" mass="11930">MIMVYDFGLRLKELRKKKKLSQSQVSARLNITKSSISGYENNIITPSNDIIVKLALLYGVTTDYLLGLDNNESIVISDLTNNQKEIVRLLVNEFKLNNRNANLSK</sequence>
<dbReference type="EMBL" id="JBBMFI010000030">
    <property type="protein sequence ID" value="MEQ2566116.1"/>
    <property type="molecule type" value="Genomic_DNA"/>
</dbReference>
<organism evidence="3 4">
    <name type="scientific">Ruminococcoides intestinihominis</name>
    <dbReference type="NCBI Taxonomy" id="3133161"/>
    <lineage>
        <taxon>Bacteria</taxon>
        <taxon>Bacillati</taxon>
        <taxon>Bacillota</taxon>
        <taxon>Clostridia</taxon>
        <taxon>Eubacteriales</taxon>
        <taxon>Oscillospiraceae</taxon>
        <taxon>Ruminococcoides</taxon>
    </lineage>
</organism>
<dbReference type="RefSeq" id="WP_368001507.1">
    <property type="nucleotide sequence ID" value="NZ_JBBMFI010000030.1"/>
</dbReference>